<reference evidence="1" key="1">
    <citation type="submission" date="2020-08" db="EMBL/GenBank/DDBJ databases">
        <title>Genome sequencing and assembly of the red palm weevil Rhynchophorus ferrugineus.</title>
        <authorList>
            <person name="Dias G.B."/>
            <person name="Bergman C.M."/>
            <person name="Manee M."/>
        </authorList>
    </citation>
    <scope>NUCLEOTIDE SEQUENCE</scope>
    <source>
        <strain evidence="1">AA-2017</strain>
        <tissue evidence="1">Whole larva</tissue>
    </source>
</reference>
<comment type="caution">
    <text evidence="1">The sequence shown here is derived from an EMBL/GenBank/DDBJ whole genome shotgun (WGS) entry which is preliminary data.</text>
</comment>
<dbReference type="EMBL" id="JAACXV010000353">
    <property type="protein sequence ID" value="KAF7279627.1"/>
    <property type="molecule type" value="Genomic_DNA"/>
</dbReference>
<name>A0A834ITQ8_RHYFE</name>
<evidence type="ECO:0000313" key="2">
    <source>
        <dbReference type="Proteomes" id="UP000625711"/>
    </source>
</evidence>
<gene>
    <name evidence="1" type="ORF">GWI33_006965</name>
</gene>
<organism evidence="1 2">
    <name type="scientific">Rhynchophorus ferrugineus</name>
    <name type="common">Red palm weevil</name>
    <name type="synonym">Curculio ferrugineus</name>
    <dbReference type="NCBI Taxonomy" id="354439"/>
    <lineage>
        <taxon>Eukaryota</taxon>
        <taxon>Metazoa</taxon>
        <taxon>Ecdysozoa</taxon>
        <taxon>Arthropoda</taxon>
        <taxon>Hexapoda</taxon>
        <taxon>Insecta</taxon>
        <taxon>Pterygota</taxon>
        <taxon>Neoptera</taxon>
        <taxon>Endopterygota</taxon>
        <taxon>Coleoptera</taxon>
        <taxon>Polyphaga</taxon>
        <taxon>Cucujiformia</taxon>
        <taxon>Curculionidae</taxon>
        <taxon>Dryophthorinae</taxon>
        <taxon>Rhynchophorus</taxon>
    </lineage>
</organism>
<sequence length="124" mass="13805">MIPISGTIRTYLTSIKTAIVQALSTINQYVSGHLDLLKMILQQASHLTDKGISMIEFLVSSSMGLFDPSPNGNVYKYGVVWINGIKVFLETLIKILDEVPVKLFGTPLKIIEGFFDFVLKFLPL</sequence>
<dbReference type="AlphaFoldDB" id="A0A834ITQ8"/>
<proteinExistence type="predicted"/>
<protein>
    <submittedName>
        <fullName evidence="1">Uncharacterized protein</fullName>
    </submittedName>
</protein>
<evidence type="ECO:0000313" key="1">
    <source>
        <dbReference type="EMBL" id="KAF7279627.1"/>
    </source>
</evidence>
<accession>A0A834ITQ8</accession>
<keyword evidence="2" id="KW-1185">Reference proteome</keyword>
<dbReference type="Proteomes" id="UP000625711">
    <property type="component" value="Unassembled WGS sequence"/>
</dbReference>